<organism evidence="3 4">
    <name type="scientific">Thamnidium elegans</name>
    <dbReference type="NCBI Taxonomy" id="101142"/>
    <lineage>
        <taxon>Eukaryota</taxon>
        <taxon>Fungi</taxon>
        <taxon>Fungi incertae sedis</taxon>
        <taxon>Mucoromycota</taxon>
        <taxon>Mucoromycotina</taxon>
        <taxon>Mucoromycetes</taxon>
        <taxon>Mucorales</taxon>
        <taxon>Mucorineae</taxon>
        <taxon>Mucoraceae</taxon>
        <taxon>Thamnidium</taxon>
    </lineage>
</organism>
<evidence type="ECO:0008006" key="5">
    <source>
        <dbReference type="Google" id="ProtNLM"/>
    </source>
</evidence>
<dbReference type="Proteomes" id="UP000613177">
    <property type="component" value="Unassembled WGS sequence"/>
</dbReference>
<evidence type="ECO:0000313" key="3">
    <source>
        <dbReference type="EMBL" id="KAG2231947.1"/>
    </source>
</evidence>
<proteinExistence type="predicted"/>
<accession>A0A8H7SMK8</accession>
<protein>
    <recommendedName>
        <fullName evidence="5">Late embryogenesis abundant protein LEA-2 subgroup domain-containing protein</fullName>
    </recommendedName>
</protein>
<evidence type="ECO:0000256" key="1">
    <source>
        <dbReference type="SAM" id="MobiDB-lite"/>
    </source>
</evidence>
<dbReference type="EMBL" id="JAEPRE010000129">
    <property type="protein sequence ID" value="KAG2231947.1"/>
    <property type="molecule type" value="Genomic_DNA"/>
</dbReference>
<sequence>MSNIQQQSLRQPPALPVHYDQMSPSPTPTVKPQPIEETLKYNEKTGIRNIFCIIKKKEISKLSIFFFFSFLLERNEIPELGTQHDLESTGGLVDERRKKRRMEGRNCCARCMCCACCLPVWATYIVWFIIISIIIIIIVIGSIAGTFVMPTIDIGDITSSPTAGSQITFAGDGLNINFGLVIKVNNPNLLSIDLSDIEAVKGGHTQIGGGYLAQKFIPSHTDLNFTFPFAIQYNPTYDTDQSVLSDLAEKCGLTGGPKSDITIDYTIRFQAKVLVIKVHPTISSSATFTCPLDVNIFFFFIFFIYTFNFFCIFRAAQCLDLVMEQ</sequence>
<feature type="region of interest" description="Disordered" evidence="1">
    <location>
        <begin position="1"/>
        <end position="32"/>
    </location>
</feature>
<feature type="transmembrane region" description="Helical" evidence="2">
    <location>
        <begin position="107"/>
        <end position="140"/>
    </location>
</feature>
<reference evidence="3" key="1">
    <citation type="submission" date="2021-01" db="EMBL/GenBank/DDBJ databases">
        <title>Metabolic potential, ecology and presence of endohyphal bacteria is reflected in genomic diversity of Mucoromycotina.</title>
        <authorList>
            <person name="Muszewska A."/>
            <person name="Okrasinska A."/>
            <person name="Steczkiewicz K."/>
            <person name="Drgas O."/>
            <person name="Orlowska M."/>
            <person name="Perlinska-Lenart U."/>
            <person name="Aleksandrzak-Piekarczyk T."/>
            <person name="Szatraj K."/>
            <person name="Zielenkiewicz U."/>
            <person name="Pilsyk S."/>
            <person name="Malc E."/>
            <person name="Mieczkowski P."/>
            <person name="Kruszewska J.S."/>
            <person name="Biernat P."/>
            <person name="Pawlowska J."/>
        </authorList>
    </citation>
    <scope>NUCLEOTIDE SEQUENCE</scope>
    <source>
        <strain evidence="3">WA0000018081</strain>
    </source>
</reference>
<evidence type="ECO:0000313" key="4">
    <source>
        <dbReference type="Proteomes" id="UP000613177"/>
    </source>
</evidence>
<keyword evidence="4" id="KW-1185">Reference proteome</keyword>
<keyword evidence="2" id="KW-0472">Membrane</keyword>
<feature type="compositionally biased region" description="Polar residues" evidence="1">
    <location>
        <begin position="1"/>
        <end position="10"/>
    </location>
</feature>
<name>A0A8H7SMK8_9FUNG</name>
<keyword evidence="2" id="KW-1133">Transmembrane helix</keyword>
<dbReference type="AlphaFoldDB" id="A0A8H7SMK8"/>
<evidence type="ECO:0000256" key="2">
    <source>
        <dbReference type="SAM" id="Phobius"/>
    </source>
</evidence>
<gene>
    <name evidence="3" type="ORF">INT48_005662</name>
</gene>
<feature type="transmembrane region" description="Helical" evidence="2">
    <location>
        <begin position="296"/>
        <end position="316"/>
    </location>
</feature>
<keyword evidence="2" id="KW-0812">Transmembrane</keyword>
<comment type="caution">
    <text evidence="3">The sequence shown here is derived from an EMBL/GenBank/DDBJ whole genome shotgun (WGS) entry which is preliminary data.</text>
</comment>